<dbReference type="InterPro" id="IPR013154">
    <property type="entry name" value="ADH-like_N"/>
</dbReference>
<proteinExistence type="predicted"/>
<dbReference type="SUPFAM" id="SSF51735">
    <property type="entry name" value="NAD(P)-binding Rossmann-fold domains"/>
    <property type="match status" value="1"/>
</dbReference>
<dbReference type="SUPFAM" id="SSF50129">
    <property type="entry name" value="GroES-like"/>
    <property type="match status" value="1"/>
</dbReference>
<dbReference type="InterPro" id="IPR013149">
    <property type="entry name" value="ADH-like_C"/>
</dbReference>
<feature type="domain" description="Enoyl reductase (ER)" evidence="2">
    <location>
        <begin position="11"/>
        <end position="323"/>
    </location>
</feature>
<dbReference type="InterPro" id="IPR051603">
    <property type="entry name" value="Zinc-ADH_QOR/CCCR"/>
</dbReference>
<evidence type="ECO:0000256" key="1">
    <source>
        <dbReference type="ARBA" id="ARBA00022857"/>
    </source>
</evidence>
<accession>A0A9X4XIK1</accession>
<organism evidence="3 4">
    <name type="scientific">Rhodoplanes serenus</name>
    <dbReference type="NCBI Taxonomy" id="200615"/>
    <lineage>
        <taxon>Bacteria</taxon>
        <taxon>Pseudomonadati</taxon>
        <taxon>Pseudomonadota</taxon>
        <taxon>Alphaproteobacteria</taxon>
        <taxon>Hyphomicrobiales</taxon>
        <taxon>Nitrobacteraceae</taxon>
        <taxon>Rhodoplanes</taxon>
    </lineage>
</organism>
<dbReference type="InterPro" id="IPR020843">
    <property type="entry name" value="ER"/>
</dbReference>
<dbReference type="AlphaFoldDB" id="A0A9X4XIK1"/>
<dbReference type="EMBL" id="WNKV01000003">
    <property type="protein sequence ID" value="MTW15703.1"/>
    <property type="molecule type" value="Genomic_DNA"/>
</dbReference>
<dbReference type="Pfam" id="PF00107">
    <property type="entry name" value="ADH_zinc_N"/>
    <property type="match status" value="1"/>
</dbReference>
<sequence>MRAVWYERNGEARDVLTLGDMPVPEPQPGDVRVRLATSGVNPSDVKARAGRTRKIAWPRVIPHSDGAGVIDAVGQGVPASRIGERVWVWNAQWKRAFGTAAEFVTVPAACAVPLPDGVSFEAGACLGIPAMTAAHVVATAETWAGSTLLISGGAGAVSHYAIQFAKARGAVVITTVSSPAKAEMARAAGADHVVNYRHEDVGAAVAELTGGAGVDAVIELDIAANAGLLPTVLRPKGTVVIYGTGAMDGPVPLYFCLSNAITLRFVFVYELSDQERAVALATIGDALAANRLAHNIAEVLPLEAAAAAHEMVESGRVVGNVVLRIG</sequence>
<dbReference type="SMART" id="SM00829">
    <property type="entry name" value="PKS_ER"/>
    <property type="match status" value="1"/>
</dbReference>
<dbReference type="Pfam" id="PF08240">
    <property type="entry name" value="ADH_N"/>
    <property type="match status" value="1"/>
</dbReference>
<gene>
    <name evidence="3" type="ORF">GJ689_05725</name>
</gene>
<keyword evidence="1" id="KW-0521">NADP</keyword>
<dbReference type="GO" id="GO:0016491">
    <property type="term" value="F:oxidoreductase activity"/>
    <property type="evidence" value="ECO:0007669"/>
    <property type="project" value="InterPro"/>
</dbReference>
<dbReference type="InterPro" id="IPR036291">
    <property type="entry name" value="NAD(P)-bd_dom_sf"/>
</dbReference>
<evidence type="ECO:0000313" key="4">
    <source>
        <dbReference type="Proteomes" id="UP000438991"/>
    </source>
</evidence>
<protein>
    <submittedName>
        <fullName evidence="3">Zinc-binding dehydrogenase</fullName>
    </submittedName>
</protein>
<reference evidence="3 4" key="1">
    <citation type="submission" date="2019-11" db="EMBL/GenBank/DDBJ databases">
        <title>Whole-genome sequence of Rhodoplanes serenus DSM 18633, type strain.</title>
        <authorList>
            <person name="Kyndt J.A."/>
            <person name="Meyer T.E."/>
        </authorList>
    </citation>
    <scope>NUCLEOTIDE SEQUENCE [LARGE SCALE GENOMIC DNA]</scope>
    <source>
        <strain evidence="3 4">DSM 18633</strain>
    </source>
</reference>
<dbReference type="Gene3D" id="3.90.180.10">
    <property type="entry name" value="Medium-chain alcohol dehydrogenases, catalytic domain"/>
    <property type="match status" value="1"/>
</dbReference>
<evidence type="ECO:0000259" key="2">
    <source>
        <dbReference type="SMART" id="SM00829"/>
    </source>
</evidence>
<dbReference type="CDD" id="cd08253">
    <property type="entry name" value="zeta_crystallin"/>
    <property type="match status" value="1"/>
</dbReference>
<dbReference type="PANTHER" id="PTHR44154:SF1">
    <property type="entry name" value="QUINONE OXIDOREDUCTASE"/>
    <property type="match status" value="1"/>
</dbReference>
<dbReference type="Gene3D" id="3.40.50.720">
    <property type="entry name" value="NAD(P)-binding Rossmann-like Domain"/>
    <property type="match status" value="1"/>
</dbReference>
<name>A0A9X4XIK1_9BRAD</name>
<dbReference type="PANTHER" id="PTHR44154">
    <property type="entry name" value="QUINONE OXIDOREDUCTASE"/>
    <property type="match status" value="1"/>
</dbReference>
<dbReference type="InterPro" id="IPR011032">
    <property type="entry name" value="GroES-like_sf"/>
</dbReference>
<comment type="caution">
    <text evidence="3">The sequence shown here is derived from an EMBL/GenBank/DDBJ whole genome shotgun (WGS) entry which is preliminary data.</text>
</comment>
<dbReference type="Proteomes" id="UP000438991">
    <property type="component" value="Unassembled WGS sequence"/>
</dbReference>
<dbReference type="RefSeq" id="WP_155478882.1">
    <property type="nucleotide sequence ID" value="NZ_WNKV01000003.1"/>
</dbReference>
<evidence type="ECO:0000313" key="3">
    <source>
        <dbReference type="EMBL" id="MTW15703.1"/>
    </source>
</evidence>